<feature type="transmembrane region" description="Helical" evidence="9">
    <location>
        <begin position="254"/>
        <end position="274"/>
    </location>
</feature>
<keyword evidence="6 9" id="KW-0812">Transmembrane</keyword>
<dbReference type="InterPro" id="IPR000515">
    <property type="entry name" value="MetI-like"/>
</dbReference>
<evidence type="ECO:0000259" key="10">
    <source>
        <dbReference type="PROSITE" id="PS50928"/>
    </source>
</evidence>
<dbReference type="CDD" id="cd06261">
    <property type="entry name" value="TM_PBP2"/>
    <property type="match status" value="1"/>
</dbReference>
<dbReference type="NCBIfam" id="TIGR00974">
    <property type="entry name" value="3a0107s02c"/>
    <property type="match status" value="1"/>
</dbReference>
<evidence type="ECO:0000256" key="3">
    <source>
        <dbReference type="ARBA" id="ARBA00016864"/>
    </source>
</evidence>
<gene>
    <name evidence="11" type="primary">pstA</name>
    <name evidence="11" type="ORF">EU981_00830</name>
</gene>
<reference evidence="11" key="1">
    <citation type="submission" date="2019-02" db="EMBL/GenBank/DDBJ databases">
        <title>A novel Candidatus Liberibacter species associated with the New Zealand native fuchsia psyllid, Ctenarytaina fuchsiae.</title>
        <authorList>
            <person name="Thompson S.M."/>
            <person name="Jorgensen N."/>
            <person name="David C."/>
            <person name="Bulman S.R."/>
            <person name="Smith G.R."/>
        </authorList>
    </citation>
    <scope>NUCLEOTIDE SEQUENCE</scope>
    <source>
        <strain evidence="11">Oxford</strain>
    </source>
</reference>
<sequence>MKSFFCNKDRLRRRYISEWFFRFYCKASIFIVFVFLVFLLYSIVSKGIGVLWQTHISLPIEFSENIIDPKGQRFTDPSILLHARYDLLARIALMKKLNVLPVKDVFLMQMEDMLSRQVRSQLRKMVLSDPSLIGKTVVLPFLVSSNIDSAFKGYLDLSLPESIRKISDHQLKWFRKLISDKALSLRFNYGFFVNGSSSRPEMAGIGVAIVGSLYIILMVVGLSLPLGIASAIYLEEFVSKKFFSSFIRANINNLASVPSVVYGLLGSAVFITFLKMPRSTALIGGLVLALMTLPSIIIATSVALKTVPSSIRSAALALGASNFQTVCHHVLPLAMPGILTGSIVGLARALGETAPLLFIGMVAFVADYPESITDVTTALPVQIYLWSADAEKPFVEKTFGSILLLLIFLAFVNIVMLWLRNRFRKRW</sequence>
<dbReference type="InterPro" id="IPR005672">
    <property type="entry name" value="Phosphate_PstA"/>
</dbReference>
<evidence type="ECO:0000256" key="7">
    <source>
        <dbReference type="ARBA" id="ARBA00022989"/>
    </source>
</evidence>
<feature type="transmembrane region" description="Helical" evidence="9">
    <location>
        <begin position="21"/>
        <end position="44"/>
    </location>
</feature>
<dbReference type="InterPro" id="IPR024573">
    <property type="entry name" value="DUF3333"/>
</dbReference>
<accession>A0A937ABE2</accession>
<dbReference type="Pfam" id="PF11812">
    <property type="entry name" value="DUF3333"/>
    <property type="match status" value="1"/>
</dbReference>
<evidence type="ECO:0000256" key="1">
    <source>
        <dbReference type="ARBA" id="ARBA00004651"/>
    </source>
</evidence>
<evidence type="ECO:0000256" key="2">
    <source>
        <dbReference type="ARBA" id="ARBA00007069"/>
    </source>
</evidence>
<proteinExistence type="inferred from homology"/>
<feature type="transmembrane region" description="Helical" evidence="9">
    <location>
        <begin position="205"/>
        <end position="234"/>
    </location>
</feature>
<comment type="caution">
    <text evidence="11">The sequence shown here is derived from an EMBL/GenBank/DDBJ whole genome shotgun (WGS) entry which is preliminary data.</text>
</comment>
<keyword evidence="8 9" id="KW-0472">Membrane</keyword>
<dbReference type="GO" id="GO:0035435">
    <property type="term" value="P:phosphate ion transmembrane transport"/>
    <property type="evidence" value="ECO:0007669"/>
    <property type="project" value="InterPro"/>
</dbReference>
<evidence type="ECO:0000256" key="5">
    <source>
        <dbReference type="ARBA" id="ARBA00022475"/>
    </source>
</evidence>
<protein>
    <recommendedName>
        <fullName evidence="3 9">Phosphate transport system permease protein PstA</fullName>
    </recommendedName>
</protein>
<evidence type="ECO:0000256" key="6">
    <source>
        <dbReference type="ARBA" id="ARBA00022692"/>
    </source>
</evidence>
<dbReference type="PANTHER" id="PTHR43470">
    <property type="entry name" value="PHOSPHATE TRANSPORT SYSTEM PERMEASE PROTEIN PSTA-RELATED"/>
    <property type="match status" value="1"/>
</dbReference>
<dbReference type="InterPro" id="IPR035906">
    <property type="entry name" value="MetI-like_sf"/>
</dbReference>
<evidence type="ECO:0000256" key="4">
    <source>
        <dbReference type="ARBA" id="ARBA00022448"/>
    </source>
</evidence>
<dbReference type="Pfam" id="PF00528">
    <property type="entry name" value="BPD_transp_1"/>
    <property type="match status" value="1"/>
</dbReference>
<evidence type="ECO:0000313" key="12">
    <source>
        <dbReference type="Proteomes" id="UP000736856"/>
    </source>
</evidence>
<dbReference type="GO" id="GO:0005886">
    <property type="term" value="C:plasma membrane"/>
    <property type="evidence" value="ECO:0007669"/>
    <property type="project" value="UniProtKB-SubCell"/>
</dbReference>
<comment type="subcellular location">
    <subcellularLocation>
        <location evidence="9">Cell inner membrane</location>
        <topology evidence="9">Multi-pass membrane protein</topology>
    </subcellularLocation>
    <subcellularLocation>
        <location evidence="1">Cell membrane</location>
        <topology evidence="1">Multi-pass membrane protein</topology>
    </subcellularLocation>
</comment>
<dbReference type="PROSITE" id="PS50928">
    <property type="entry name" value="ABC_TM1"/>
    <property type="match status" value="1"/>
</dbReference>
<evidence type="ECO:0000256" key="9">
    <source>
        <dbReference type="RuleBase" id="RU363043"/>
    </source>
</evidence>
<keyword evidence="4" id="KW-0813">Transport</keyword>
<evidence type="ECO:0000313" key="11">
    <source>
        <dbReference type="EMBL" id="MBL0848640.1"/>
    </source>
</evidence>
<feature type="transmembrane region" description="Helical" evidence="9">
    <location>
        <begin position="399"/>
        <end position="419"/>
    </location>
</feature>
<dbReference type="SUPFAM" id="SSF161098">
    <property type="entry name" value="MetI-like"/>
    <property type="match status" value="1"/>
</dbReference>
<keyword evidence="7 9" id="KW-1133">Transmembrane helix</keyword>
<dbReference type="Gene3D" id="1.10.3720.10">
    <property type="entry name" value="MetI-like"/>
    <property type="match status" value="1"/>
</dbReference>
<dbReference type="GO" id="GO:0005315">
    <property type="term" value="F:phosphate transmembrane transporter activity"/>
    <property type="evidence" value="ECO:0007669"/>
    <property type="project" value="InterPro"/>
</dbReference>
<feature type="transmembrane region" description="Helical" evidence="9">
    <location>
        <begin position="345"/>
        <end position="366"/>
    </location>
</feature>
<feature type="domain" description="ABC transmembrane type-1" evidence="10">
    <location>
        <begin position="209"/>
        <end position="415"/>
    </location>
</feature>
<organism evidence="11 12">
    <name type="scientific">Candidatus Liberibacter ctenarytainae</name>
    <dbReference type="NCBI Taxonomy" id="2020335"/>
    <lineage>
        <taxon>Bacteria</taxon>
        <taxon>Pseudomonadati</taxon>
        <taxon>Pseudomonadota</taxon>
        <taxon>Alphaproteobacteria</taxon>
        <taxon>Hyphomicrobiales</taxon>
        <taxon>Rhizobiaceae</taxon>
        <taxon>Liberibacter</taxon>
    </lineage>
</organism>
<evidence type="ECO:0000256" key="8">
    <source>
        <dbReference type="ARBA" id="ARBA00023136"/>
    </source>
</evidence>
<keyword evidence="5 9" id="KW-1003">Cell membrane</keyword>
<name>A0A937ABE2_9HYPH</name>
<dbReference type="EMBL" id="SEOL01000001">
    <property type="protein sequence ID" value="MBL0848640.1"/>
    <property type="molecule type" value="Genomic_DNA"/>
</dbReference>
<dbReference type="Proteomes" id="UP000736856">
    <property type="component" value="Unassembled WGS sequence"/>
</dbReference>
<feature type="transmembrane region" description="Helical" evidence="9">
    <location>
        <begin position="280"/>
        <end position="304"/>
    </location>
</feature>
<comment type="similarity">
    <text evidence="2 9">Belongs to the binding-protein-dependent transport system permease family. CysTW subfamily.</text>
</comment>
<dbReference type="AlphaFoldDB" id="A0A937ABE2"/>